<dbReference type="InParanoid" id="A0A059A8X0"/>
<organism evidence="1">
    <name type="scientific">Eucalyptus grandis</name>
    <name type="common">Flooded gum</name>
    <dbReference type="NCBI Taxonomy" id="71139"/>
    <lineage>
        <taxon>Eukaryota</taxon>
        <taxon>Viridiplantae</taxon>
        <taxon>Streptophyta</taxon>
        <taxon>Embryophyta</taxon>
        <taxon>Tracheophyta</taxon>
        <taxon>Spermatophyta</taxon>
        <taxon>Magnoliopsida</taxon>
        <taxon>eudicotyledons</taxon>
        <taxon>Gunneridae</taxon>
        <taxon>Pentapetalae</taxon>
        <taxon>rosids</taxon>
        <taxon>malvids</taxon>
        <taxon>Myrtales</taxon>
        <taxon>Myrtaceae</taxon>
        <taxon>Myrtoideae</taxon>
        <taxon>Eucalypteae</taxon>
        <taxon>Eucalyptus</taxon>
    </lineage>
</organism>
<proteinExistence type="predicted"/>
<accession>A0A059A8X0</accession>
<name>A0A059A8X0_EUCGR</name>
<dbReference type="EMBL" id="KK198763">
    <property type="protein sequence ID" value="KCW49805.1"/>
    <property type="molecule type" value="Genomic_DNA"/>
</dbReference>
<dbReference type="AlphaFoldDB" id="A0A059A8X0"/>
<gene>
    <name evidence="1" type="ORF">EUGRSUZ_K03286</name>
</gene>
<dbReference type="Gramene" id="KCW49805">
    <property type="protein sequence ID" value="KCW49805"/>
    <property type="gene ID" value="EUGRSUZ_K03286"/>
</dbReference>
<protein>
    <submittedName>
        <fullName evidence="1">Uncharacterized protein</fullName>
    </submittedName>
</protein>
<sequence>MIPTKVVDQVAKNQVKHQAITLKKKKTCRRVHPQSFYSFPSKRRVIGRLINQLLRKHSNINKAVLTSHTEIRNRKPMKYQTVVYPTRSLEVNPETFCSSSENQSLDI</sequence>
<evidence type="ECO:0000313" key="1">
    <source>
        <dbReference type="EMBL" id="KCW49805.1"/>
    </source>
</evidence>
<reference evidence="1" key="1">
    <citation type="submission" date="2013-07" db="EMBL/GenBank/DDBJ databases">
        <title>The genome of Eucalyptus grandis.</title>
        <authorList>
            <person name="Schmutz J."/>
            <person name="Hayes R."/>
            <person name="Myburg A."/>
            <person name="Tuskan G."/>
            <person name="Grattapaglia D."/>
            <person name="Rokhsar D.S."/>
        </authorList>
    </citation>
    <scope>NUCLEOTIDE SEQUENCE</scope>
    <source>
        <tissue evidence="1">Leaf extractions</tissue>
    </source>
</reference>